<keyword evidence="2 4" id="KW-0479">Metal-binding</keyword>
<proteinExistence type="inferred from homology"/>
<dbReference type="HAMAP" id="MF_00213">
    <property type="entry name" value="HypA_HybF"/>
    <property type="match status" value="1"/>
</dbReference>
<evidence type="ECO:0000256" key="4">
    <source>
        <dbReference type="HAMAP-Rule" id="MF_00213"/>
    </source>
</evidence>
<dbReference type="Pfam" id="PF01155">
    <property type="entry name" value="HypA"/>
    <property type="match status" value="1"/>
</dbReference>
<gene>
    <name evidence="4" type="primary">hypA</name>
    <name evidence="6" type="ORF">SAMN05216223_11231</name>
</gene>
<dbReference type="OrthoDB" id="288014at2"/>
<dbReference type="GO" id="GO:0016151">
    <property type="term" value="F:nickel cation binding"/>
    <property type="evidence" value="ECO:0007669"/>
    <property type="project" value="UniProtKB-UniRule"/>
</dbReference>
<dbReference type="GO" id="GO:0008270">
    <property type="term" value="F:zinc ion binding"/>
    <property type="evidence" value="ECO:0007669"/>
    <property type="project" value="UniProtKB-UniRule"/>
</dbReference>
<comment type="similarity">
    <text evidence="4">Belongs to the HypA/HybF family.</text>
</comment>
<dbReference type="PANTHER" id="PTHR34535:SF3">
    <property type="entry name" value="HYDROGENASE MATURATION FACTOR HYPA"/>
    <property type="match status" value="1"/>
</dbReference>
<name>A0A1H6D5U8_9ACTN</name>
<keyword evidence="1 4" id="KW-0533">Nickel</keyword>
<dbReference type="GO" id="GO:0051604">
    <property type="term" value="P:protein maturation"/>
    <property type="evidence" value="ECO:0007669"/>
    <property type="project" value="InterPro"/>
</dbReference>
<feature type="binding site" evidence="4">
    <location>
        <position position="76"/>
    </location>
    <ligand>
        <name>Zn(2+)</name>
        <dbReference type="ChEBI" id="CHEBI:29105"/>
    </ligand>
</feature>
<comment type="function">
    <text evidence="4">Involved in the maturation of [NiFe] hydrogenases. Required for nickel insertion into the metal center of the hydrogenase.</text>
</comment>
<feature type="binding site" evidence="4">
    <location>
        <position position="90"/>
    </location>
    <ligand>
        <name>Zn(2+)</name>
        <dbReference type="ChEBI" id="CHEBI:29105"/>
    </ligand>
</feature>
<evidence type="ECO:0000256" key="1">
    <source>
        <dbReference type="ARBA" id="ARBA00022596"/>
    </source>
</evidence>
<protein>
    <recommendedName>
        <fullName evidence="4">Hydrogenase maturation factor HypA</fullName>
    </recommendedName>
</protein>
<reference evidence="6 7" key="1">
    <citation type="submission" date="2016-10" db="EMBL/GenBank/DDBJ databases">
        <authorList>
            <person name="de Groot N.N."/>
        </authorList>
    </citation>
    <scope>NUCLEOTIDE SEQUENCE [LARGE SCALE GENOMIC DNA]</scope>
    <source>
        <strain evidence="6 7">CGMCC 4.2023</strain>
    </source>
</reference>
<dbReference type="Proteomes" id="UP000236754">
    <property type="component" value="Unassembled WGS sequence"/>
</dbReference>
<evidence type="ECO:0000256" key="2">
    <source>
        <dbReference type="ARBA" id="ARBA00022723"/>
    </source>
</evidence>
<dbReference type="NCBIfam" id="TIGR00100">
    <property type="entry name" value="hypA"/>
    <property type="match status" value="1"/>
</dbReference>
<keyword evidence="3 4" id="KW-0862">Zinc</keyword>
<dbReference type="RefSeq" id="WP_103888334.1">
    <property type="nucleotide sequence ID" value="NZ_FNVU01000012.1"/>
</dbReference>
<evidence type="ECO:0000256" key="5">
    <source>
        <dbReference type="SAM" id="MobiDB-lite"/>
    </source>
</evidence>
<accession>A0A1H6D5U8</accession>
<organism evidence="6 7">
    <name type="scientific">Actinacidiphila yanglinensis</name>
    <dbReference type="NCBI Taxonomy" id="310779"/>
    <lineage>
        <taxon>Bacteria</taxon>
        <taxon>Bacillati</taxon>
        <taxon>Actinomycetota</taxon>
        <taxon>Actinomycetes</taxon>
        <taxon>Kitasatosporales</taxon>
        <taxon>Streptomycetaceae</taxon>
        <taxon>Actinacidiphila</taxon>
    </lineage>
</organism>
<evidence type="ECO:0000256" key="3">
    <source>
        <dbReference type="ARBA" id="ARBA00022833"/>
    </source>
</evidence>
<feature type="compositionally biased region" description="Low complexity" evidence="5">
    <location>
        <begin position="129"/>
        <end position="142"/>
    </location>
</feature>
<dbReference type="PANTHER" id="PTHR34535">
    <property type="entry name" value="HYDROGENASE MATURATION FACTOR HYPA"/>
    <property type="match status" value="1"/>
</dbReference>
<feature type="region of interest" description="Disordered" evidence="5">
    <location>
        <begin position="115"/>
        <end position="153"/>
    </location>
</feature>
<dbReference type="Gene3D" id="3.30.2320.80">
    <property type="match status" value="1"/>
</dbReference>
<evidence type="ECO:0000313" key="7">
    <source>
        <dbReference type="Proteomes" id="UP000236754"/>
    </source>
</evidence>
<sequence>MHEMSIALAVVGQVEEAAHAAGATAVRTVRLQVGELAGVVPDSLAFCFELACAGTVLDGARLETEPVAARARCAPCASEWPVGMPPDLCCPACGSAAAEMTAGRELRVTAVRWDEPTAPAAGAGSTDPTAETATEAVTVATTGRSRRTDPEER</sequence>
<evidence type="ECO:0000313" key="6">
    <source>
        <dbReference type="EMBL" id="SEG80444.1"/>
    </source>
</evidence>
<feature type="binding site" evidence="4">
    <location>
        <position position="73"/>
    </location>
    <ligand>
        <name>Zn(2+)</name>
        <dbReference type="ChEBI" id="CHEBI:29105"/>
    </ligand>
</feature>
<dbReference type="EMBL" id="FNVU01000012">
    <property type="protein sequence ID" value="SEG80444.1"/>
    <property type="molecule type" value="Genomic_DNA"/>
</dbReference>
<feature type="binding site" evidence="4">
    <location>
        <position position="2"/>
    </location>
    <ligand>
        <name>Ni(2+)</name>
        <dbReference type="ChEBI" id="CHEBI:49786"/>
    </ligand>
</feature>
<keyword evidence="7" id="KW-1185">Reference proteome</keyword>
<dbReference type="AlphaFoldDB" id="A0A1H6D5U8"/>
<feature type="binding site" evidence="4">
    <location>
        <position position="93"/>
    </location>
    <ligand>
        <name>Zn(2+)</name>
        <dbReference type="ChEBI" id="CHEBI:29105"/>
    </ligand>
</feature>
<dbReference type="InterPro" id="IPR000688">
    <property type="entry name" value="HypA/HybF"/>
</dbReference>